<dbReference type="AlphaFoldDB" id="A0A0F0LXI5"/>
<dbReference type="Gene3D" id="3.20.20.100">
    <property type="entry name" value="NADP-dependent oxidoreductase domain"/>
    <property type="match status" value="1"/>
</dbReference>
<name>A0A0F0LXI5_9MICO</name>
<dbReference type="PANTHER" id="PTHR43827">
    <property type="entry name" value="2,5-DIKETO-D-GLUCONIC ACID REDUCTASE"/>
    <property type="match status" value="1"/>
</dbReference>
<gene>
    <name evidence="5" type="ORF">RR49_00322</name>
</gene>
<dbReference type="GO" id="GO:0016616">
    <property type="term" value="F:oxidoreductase activity, acting on the CH-OH group of donors, NAD or NADP as acceptor"/>
    <property type="evidence" value="ECO:0007669"/>
    <property type="project" value="UniProtKB-ARBA"/>
</dbReference>
<keyword evidence="3 5" id="KW-0560">Oxidoreductase</keyword>
<dbReference type="InterPro" id="IPR020471">
    <property type="entry name" value="AKR"/>
</dbReference>
<dbReference type="Proteomes" id="UP000033451">
    <property type="component" value="Unassembled WGS sequence"/>
</dbReference>
<dbReference type="InterPro" id="IPR023210">
    <property type="entry name" value="NADP_OxRdtase_dom"/>
</dbReference>
<keyword evidence="6" id="KW-1185">Reference proteome</keyword>
<proteinExistence type="inferred from homology"/>
<dbReference type="SUPFAM" id="SSF51430">
    <property type="entry name" value="NAD(P)-linked oxidoreductase"/>
    <property type="match status" value="1"/>
</dbReference>
<dbReference type="Pfam" id="PF00248">
    <property type="entry name" value="Aldo_ket_red"/>
    <property type="match status" value="1"/>
</dbReference>
<dbReference type="EMBL" id="JYIY01000049">
    <property type="protein sequence ID" value="KJL42024.1"/>
    <property type="molecule type" value="Genomic_DNA"/>
</dbReference>
<evidence type="ECO:0000256" key="1">
    <source>
        <dbReference type="ARBA" id="ARBA00007905"/>
    </source>
</evidence>
<sequence length="167" mass="17705">MLVPWIGAARSVAAWHSLAKARVRGLVSRVGVAGFGAAESDALLEATGDRPAVDKIVVHPLAPQRELRRDLDGRGVRVLAAHPTGLGDGMLRHPVLVRAAREEGLTPAQLAIAWSAARGMIPLPTARFPARQRENLAALDRPLAESTLAVIDRVCLDGPSRIETIAG</sequence>
<evidence type="ECO:0000256" key="3">
    <source>
        <dbReference type="ARBA" id="ARBA00023002"/>
    </source>
</evidence>
<dbReference type="PRINTS" id="PR00069">
    <property type="entry name" value="ALDKETRDTASE"/>
</dbReference>
<evidence type="ECO:0000259" key="4">
    <source>
        <dbReference type="Pfam" id="PF00248"/>
    </source>
</evidence>
<reference evidence="5 6" key="1">
    <citation type="submission" date="2015-02" db="EMBL/GenBank/DDBJ databases">
        <title>Draft genome sequences of ten Microbacterium spp. with emphasis on heavy metal contaminated environments.</title>
        <authorList>
            <person name="Corretto E."/>
        </authorList>
    </citation>
    <scope>NUCLEOTIDE SEQUENCE [LARGE SCALE GENOMIC DNA]</scope>
    <source>
        <strain evidence="5 6">DSM 18659</strain>
    </source>
</reference>
<evidence type="ECO:0000313" key="6">
    <source>
        <dbReference type="Proteomes" id="UP000033451"/>
    </source>
</evidence>
<dbReference type="EC" id="1.-.-.-" evidence="5"/>
<dbReference type="PANTHER" id="PTHR43827:SF3">
    <property type="entry name" value="NADP-DEPENDENT OXIDOREDUCTASE DOMAIN-CONTAINING PROTEIN"/>
    <property type="match status" value="1"/>
</dbReference>
<comment type="caution">
    <text evidence="5">The sequence shown here is derived from an EMBL/GenBank/DDBJ whole genome shotgun (WGS) entry which is preliminary data.</text>
</comment>
<accession>A0A0F0LXI5</accession>
<evidence type="ECO:0000313" key="5">
    <source>
        <dbReference type="EMBL" id="KJL42024.1"/>
    </source>
</evidence>
<evidence type="ECO:0000256" key="2">
    <source>
        <dbReference type="ARBA" id="ARBA00022857"/>
    </source>
</evidence>
<dbReference type="PATRIC" id="fig|400772.4.peg.348"/>
<feature type="domain" description="NADP-dependent oxidoreductase" evidence="4">
    <location>
        <begin position="13"/>
        <end position="153"/>
    </location>
</feature>
<protein>
    <submittedName>
        <fullName evidence="5">Putative oxidoreductase</fullName>
        <ecNumber evidence="5">1.-.-.-</ecNumber>
    </submittedName>
</protein>
<organism evidence="5 6">
    <name type="scientific">Microbacterium ginsengisoli</name>
    <dbReference type="NCBI Taxonomy" id="400772"/>
    <lineage>
        <taxon>Bacteria</taxon>
        <taxon>Bacillati</taxon>
        <taxon>Actinomycetota</taxon>
        <taxon>Actinomycetes</taxon>
        <taxon>Micrococcales</taxon>
        <taxon>Microbacteriaceae</taxon>
        <taxon>Microbacterium</taxon>
    </lineage>
</organism>
<dbReference type="InterPro" id="IPR036812">
    <property type="entry name" value="NAD(P)_OxRdtase_dom_sf"/>
</dbReference>
<dbReference type="STRING" id="400772.RR49_00322"/>
<keyword evidence="2" id="KW-0521">NADP</keyword>
<comment type="similarity">
    <text evidence="1">Belongs to the aldo/keto reductase family.</text>
</comment>